<dbReference type="EMBL" id="BMAU01021004">
    <property type="protein sequence ID" value="GFX86229.1"/>
    <property type="molecule type" value="Genomic_DNA"/>
</dbReference>
<proteinExistence type="predicted"/>
<organism evidence="2 3">
    <name type="scientific">Trichonephila clavipes</name>
    <name type="common">Golden silk orbweaver</name>
    <name type="synonym">Nephila clavipes</name>
    <dbReference type="NCBI Taxonomy" id="2585209"/>
    <lineage>
        <taxon>Eukaryota</taxon>
        <taxon>Metazoa</taxon>
        <taxon>Ecdysozoa</taxon>
        <taxon>Arthropoda</taxon>
        <taxon>Chelicerata</taxon>
        <taxon>Arachnida</taxon>
        <taxon>Araneae</taxon>
        <taxon>Araneomorphae</taxon>
        <taxon>Entelegynae</taxon>
        <taxon>Araneoidea</taxon>
        <taxon>Nephilidae</taxon>
        <taxon>Trichonephila</taxon>
    </lineage>
</organism>
<dbReference type="Proteomes" id="UP000887159">
    <property type="component" value="Unassembled WGS sequence"/>
</dbReference>
<reference evidence="2" key="1">
    <citation type="submission" date="2020-08" db="EMBL/GenBank/DDBJ databases">
        <title>Multicomponent nature underlies the extraordinary mechanical properties of spider dragline silk.</title>
        <authorList>
            <person name="Kono N."/>
            <person name="Nakamura H."/>
            <person name="Mori M."/>
            <person name="Yoshida Y."/>
            <person name="Ohtoshi R."/>
            <person name="Malay A.D."/>
            <person name="Moran D.A.P."/>
            <person name="Tomita M."/>
            <person name="Numata K."/>
            <person name="Arakawa K."/>
        </authorList>
    </citation>
    <scope>NUCLEOTIDE SEQUENCE</scope>
</reference>
<protein>
    <submittedName>
        <fullName evidence="2">Uncharacterized protein</fullName>
    </submittedName>
</protein>
<name>A0A8X6R6A9_TRICX</name>
<sequence>MWHQKIPDGPGSVFVCSARIGLRRLRAGFCGLPMIRDEWRVVDPPWCLKEVFRKRGETWTETRGDLKRGEEILEGRDQSRSDSESEGDFPEEKRYHEFRWRWRLYPNNVLEKWASALRTKQCCEVFDHP</sequence>
<evidence type="ECO:0000256" key="1">
    <source>
        <dbReference type="SAM" id="MobiDB-lite"/>
    </source>
</evidence>
<comment type="caution">
    <text evidence="2">The sequence shown here is derived from an EMBL/GenBank/DDBJ whole genome shotgun (WGS) entry which is preliminary data.</text>
</comment>
<keyword evidence="3" id="KW-1185">Reference proteome</keyword>
<evidence type="ECO:0000313" key="3">
    <source>
        <dbReference type="Proteomes" id="UP000887159"/>
    </source>
</evidence>
<gene>
    <name evidence="2" type="ORF">TNCV_2561111</name>
</gene>
<feature type="region of interest" description="Disordered" evidence="1">
    <location>
        <begin position="70"/>
        <end position="92"/>
    </location>
</feature>
<evidence type="ECO:0000313" key="2">
    <source>
        <dbReference type="EMBL" id="GFX86229.1"/>
    </source>
</evidence>
<accession>A0A8X6R6A9</accession>
<dbReference type="AlphaFoldDB" id="A0A8X6R6A9"/>
<feature type="compositionally biased region" description="Basic and acidic residues" evidence="1">
    <location>
        <begin position="70"/>
        <end position="83"/>
    </location>
</feature>